<keyword evidence="2 5" id="KW-0547">Nucleotide-binding</keyword>
<dbReference type="GO" id="GO:0005834">
    <property type="term" value="C:heterotrimeric G-protein complex"/>
    <property type="evidence" value="ECO:0007669"/>
    <property type="project" value="TreeGrafter"/>
</dbReference>
<dbReference type="SMART" id="SM00275">
    <property type="entry name" value="G_alpha"/>
    <property type="match status" value="1"/>
</dbReference>
<protein>
    <submittedName>
        <fullName evidence="7">Predicted protein</fullName>
    </submittedName>
</protein>
<evidence type="ECO:0000256" key="3">
    <source>
        <dbReference type="ARBA" id="ARBA00023134"/>
    </source>
</evidence>
<dbReference type="FunFam" id="3.40.50.300:FF:000692">
    <property type="entry name" value="Guanine nucleotide-binding protein subunit alpha"/>
    <property type="match status" value="1"/>
</dbReference>
<name>D2VVC0_NAEGR</name>
<evidence type="ECO:0000256" key="4">
    <source>
        <dbReference type="ARBA" id="ARBA00023224"/>
    </source>
</evidence>
<dbReference type="GO" id="GO:0007188">
    <property type="term" value="P:adenylate cyclase-modulating G protein-coupled receptor signaling pathway"/>
    <property type="evidence" value="ECO:0007669"/>
    <property type="project" value="TreeGrafter"/>
</dbReference>
<organism evidence="8">
    <name type="scientific">Naegleria gruberi</name>
    <name type="common">Amoeba</name>
    <dbReference type="NCBI Taxonomy" id="5762"/>
    <lineage>
        <taxon>Eukaryota</taxon>
        <taxon>Discoba</taxon>
        <taxon>Heterolobosea</taxon>
        <taxon>Tetramitia</taxon>
        <taxon>Eutetramitia</taxon>
        <taxon>Vahlkampfiidae</taxon>
        <taxon>Naegleria</taxon>
    </lineage>
</organism>
<dbReference type="Gene3D" id="3.40.50.300">
    <property type="entry name" value="P-loop containing nucleotide triphosphate hydrolases"/>
    <property type="match status" value="1"/>
</dbReference>
<dbReference type="GO" id="GO:0005525">
    <property type="term" value="F:GTP binding"/>
    <property type="evidence" value="ECO:0007669"/>
    <property type="project" value="UniProtKB-KW"/>
</dbReference>
<keyword evidence="1 6" id="KW-0479">Metal-binding</keyword>
<evidence type="ECO:0000256" key="2">
    <source>
        <dbReference type="ARBA" id="ARBA00022741"/>
    </source>
</evidence>
<gene>
    <name evidence="7" type="ORF">NAEGRDRAFT_72962</name>
</gene>
<evidence type="ECO:0000256" key="5">
    <source>
        <dbReference type="PIRSR" id="PIRSR601019-1"/>
    </source>
</evidence>
<dbReference type="PRINTS" id="PR00318">
    <property type="entry name" value="GPROTEINA"/>
</dbReference>
<evidence type="ECO:0000256" key="1">
    <source>
        <dbReference type="ARBA" id="ARBA00022723"/>
    </source>
</evidence>
<dbReference type="KEGG" id="ngr:NAEGRDRAFT_72962"/>
<dbReference type="PANTHER" id="PTHR10218">
    <property type="entry name" value="GTP-BINDING PROTEIN ALPHA SUBUNIT"/>
    <property type="match status" value="1"/>
</dbReference>
<evidence type="ECO:0000313" key="8">
    <source>
        <dbReference type="Proteomes" id="UP000006671"/>
    </source>
</evidence>
<dbReference type="PROSITE" id="PS51882">
    <property type="entry name" value="G_ALPHA"/>
    <property type="match status" value="1"/>
</dbReference>
<dbReference type="InterPro" id="IPR001019">
    <property type="entry name" value="Gprotein_alpha_su"/>
</dbReference>
<dbReference type="GO" id="GO:0001664">
    <property type="term" value="F:G protein-coupled receptor binding"/>
    <property type="evidence" value="ECO:0007669"/>
    <property type="project" value="TreeGrafter"/>
</dbReference>
<dbReference type="InParanoid" id="D2VVC0"/>
<proteinExistence type="predicted"/>
<dbReference type="RefSeq" id="XP_002672027.1">
    <property type="nucleotide sequence ID" value="XM_002671981.1"/>
</dbReference>
<evidence type="ECO:0000256" key="6">
    <source>
        <dbReference type="PIRSR" id="PIRSR601019-2"/>
    </source>
</evidence>
<dbReference type="eggNOG" id="KOG0085">
    <property type="taxonomic scope" value="Eukaryota"/>
</dbReference>
<dbReference type="Pfam" id="PF00503">
    <property type="entry name" value="G-alpha"/>
    <property type="match status" value="1"/>
</dbReference>
<accession>D2VVC0</accession>
<dbReference type="InterPro" id="IPR027417">
    <property type="entry name" value="P-loop_NTPase"/>
</dbReference>
<evidence type="ECO:0000313" key="7">
    <source>
        <dbReference type="EMBL" id="EFC39283.1"/>
    </source>
</evidence>
<dbReference type="Gene3D" id="1.10.400.10">
    <property type="entry name" value="GI Alpha 1, domain 2-like"/>
    <property type="match status" value="1"/>
</dbReference>
<dbReference type="VEuPathDB" id="AmoebaDB:NAEGRDRAFT_72962"/>
<dbReference type="GO" id="GO:0046872">
    <property type="term" value="F:metal ion binding"/>
    <property type="evidence" value="ECO:0007669"/>
    <property type="project" value="UniProtKB-KW"/>
</dbReference>
<dbReference type="GeneID" id="8853475"/>
<sequence length="326" mass="38364">MSKRKQQKLHSQAIDTALRRRITPCKKQILILGACSSGKSTFRHGIYHLSKETNSMMNAEERELHIRKYVIRCLDICWQTFKIVDFKFSNLNEEIKKARKSGVFTSSMIEFMKYLTMLKSEELEFISHHFRYMENIRYFFSENFIAKLQAINADFTIHDLLQTKIPHSKSSIYEFSFETSKLIDPSPQRNEKRKWISHFDNTMTRVIYLISLADYNLTDSISGANCLWLALQNFSEFVNYSEYIPADVSIVFTKLDLFKEKLEKYPFSDYFTEYTGPNDSETILTFLLSQNTDLTQFNIGNMLSMNNIDNINYLAQENENVPRFVL</sequence>
<dbReference type="OrthoDB" id="5817230at2759"/>
<dbReference type="STRING" id="5762.D2VVC0"/>
<dbReference type="AlphaFoldDB" id="D2VVC0"/>
<dbReference type="Proteomes" id="UP000006671">
    <property type="component" value="Unassembled WGS sequence"/>
</dbReference>
<dbReference type="GO" id="GO:0003924">
    <property type="term" value="F:GTPase activity"/>
    <property type="evidence" value="ECO:0007669"/>
    <property type="project" value="InterPro"/>
</dbReference>
<dbReference type="GO" id="GO:0005737">
    <property type="term" value="C:cytoplasm"/>
    <property type="evidence" value="ECO:0007669"/>
    <property type="project" value="TreeGrafter"/>
</dbReference>
<dbReference type="PANTHER" id="PTHR10218:SF302">
    <property type="entry name" value="GUANINE NUCLEOTIDE-BINDING PROTEIN ALPHA-5 SUBUNIT"/>
    <property type="match status" value="1"/>
</dbReference>
<keyword evidence="8" id="KW-1185">Reference proteome</keyword>
<feature type="binding site" evidence="6">
    <location>
        <position position="40"/>
    </location>
    <ligand>
        <name>Mg(2+)</name>
        <dbReference type="ChEBI" id="CHEBI:18420"/>
    </ligand>
</feature>
<dbReference type="EMBL" id="GG738901">
    <property type="protein sequence ID" value="EFC39283.1"/>
    <property type="molecule type" value="Genomic_DNA"/>
</dbReference>
<dbReference type="GO" id="GO:0031683">
    <property type="term" value="F:G-protein beta/gamma-subunit complex binding"/>
    <property type="evidence" value="ECO:0007669"/>
    <property type="project" value="InterPro"/>
</dbReference>
<keyword evidence="3 5" id="KW-0342">GTP-binding</keyword>
<feature type="binding site" evidence="5">
    <location>
        <begin position="184"/>
        <end position="188"/>
    </location>
    <ligand>
        <name>GTP</name>
        <dbReference type="ChEBI" id="CHEBI:37565"/>
    </ligand>
</feature>
<dbReference type="InterPro" id="IPR011025">
    <property type="entry name" value="GproteinA_insert"/>
</dbReference>
<keyword evidence="4" id="KW-0807">Transducer</keyword>
<keyword evidence="6" id="KW-0460">Magnesium</keyword>
<reference evidence="7 8" key="1">
    <citation type="journal article" date="2010" name="Cell">
        <title>The genome of Naegleria gruberi illuminates early eukaryotic versatility.</title>
        <authorList>
            <person name="Fritz-Laylin L.K."/>
            <person name="Prochnik S.E."/>
            <person name="Ginger M.L."/>
            <person name="Dacks J.B."/>
            <person name="Carpenter M.L."/>
            <person name="Field M.C."/>
            <person name="Kuo A."/>
            <person name="Paredez A."/>
            <person name="Chapman J."/>
            <person name="Pham J."/>
            <person name="Shu S."/>
            <person name="Neupane R."/>
            <person name="Cipriano M."/>
            <person name="Mancuso J."/>
            <person name="Tu H."/>
            <person name="Salamov A."/>
            <person name="Lindquist E."/>
            <person name="Shapiro H."/>
            <person name="Lucas S."/>
            <person name="Grigoriev I.V."/>
            <person name="Cande W.Z."/>
            <person name="Fulton C."/>
            <person name="Rokhsar D.S."/>
            <person name="Dawson S.C."/>
        </authorList>
    </citation>
    <scope>NUCLEOTIDE SEQUENCE [LARGE SCALE GENOMIC DNA]</scope>
    <source>
        <strain evidence="7 8">NEG-M</strain>
    </source>
</reference>
<dbReference type="SUPFAM" id="SSF52540">
    <property type="entry name" value="P-loop containing nucleoside triphosphate hydrolases"/>
    <property type="match status" value="1"/>
</dbReference>